<feature type="region of interest" description="Disordered" evidence="7">
    <location>
        <begin position="289"/>
        <end position="315"/>
    </location>
</feature>
<dbReference type="Pfam" id="PF01925">
    <property type="entry name" value="TauE"/>
    <property type="match status" value="1"/>
</dbReference>
<evidence type="ECO:0000256" key="1">
    <source>
        <dbReference type="ARBA" id="ARBA00004141"/>
    </source>
</evidence>
<organism evidence="8 9">
    <name type="scientific">Rothia nasimurium</name>
    <dbReference type="NCBI Taxonomy" id="85336"/>
    <lineage>
        <taxon>Bacteria</taxon>
        <taxon>Bacillati</taxon>
        <taxon>Actinomycetota</taxon>
        <taxon>Actinomycetes</taxon>
        <taxon>Micrococcales</taxon>
        <taxon>Micrococcaceae</taxon>
        <taxon>Rothia</taxon>
    </lineage>
</organism>
<evidence type="ECO:0000256" key="2">
    <source>
        <dbReference type="ARBA" id="ARBA00009142"/>
    </source>
</evidence>
<dbReference type="Proteomes" id="UP000192359">
    <property type="component" value="Unassembled WGS sequence"/>
</dbReference>
<evidence type="ECO:0000256" key="3">
    <source>
        <dbReference type="ARBA" id="ARBA00022692"/>
    </source>
</evidence>
<accession>A0A1Y1RRW8</accession>
<dbReference type="GO" id="GO:0005886">
    <property type="term" value="C:plasma membrane"/>
    <property type="evidence" value="ECO:0007669"/>
    <property type="project" value="UniProtKB-SubCell"/>
</dbReference>
<reference evidence="8 9" key="1">
    <citation type="submission" date="2016-05" db="EMBL/GenBank/DDBJ databases">
        <title>Draft genome sequence of a porcine commensal Rothia nasimurium.</title>
        <authorList>
            <person name="Gaiser R.A."/>
            <person name="Van Baarlen P."/>
            <person name="Wells J.M."/>
        </authorList>
    </citation>
    <scope>NUCLEOTIDE SEQUENCE [LARGE SCALE GENOMIC DNA]</scope>
    <source>
        <strain evidence="8 9">PT-32</strain>
    </source>
</reference>
<comment type="similarity">
    <text evidence="2 6">Belongs to the 4-toluene sulfonate uptake permease (TSUP) (TC 2.A.102) family.</text>
</comment>
<dbReference type="EMBL" id="LXWF01000011">
    <property type="protein sequence ID" value="ORC22130.1"/>
    <property type="molecule type" value="Genomic_DNA"/>
</dbReference>
<dbReference type="InterPro" id="IPR051598">
    <property type="entry name" value="TSUP/Inactive_protease-like"/>
</dbReference>
<evidence type="ECO:0000256" key="6">
    <source>
        <dbReference type="RuleBase" id="RU363041"/>
    </source>
</evidence>
<dbReference type="InterPro" id="IPR002781">
    <property type="entry name" value="TM_pro_TauE-like"/>
</dbReference>
<feature type="compositionally biased region" description="Polar residues" evidence="7">
    <location>
        <begin position="299"/>
        <end position="315"/>
    </location>
</feature>
<comment type="subcellular location">
    <subcellularLocation>
        <location evidence="6">Cell membrane</location>
        <topology evidence="6">Multi-pass membrane protein</topology>
    </subcellularLocation>
    <subcellularLocation>
        <location evidence="1">Membrane</location>
        <topology evidence="1">Multi-pass membrane protein</topology>
    </subcellularLocation>
</comment>
<sequence>MNKLLLIALGGLLAQLVDGSLGMGFGATSTTLLLALAAMNPASASAVVHVAELGTTLASGASHWRFNNIDWKVVLRLGLPGAVGAFAGATLLSNLSLATAKPVMATILTLIGINLVLRFSTGRRTARGTGAPATPRTLGFLGLFGGFVDAAGGGGWGPVTSSTLMSIGKTEPRRIVGTVNTAEFLVTLAASLGFILGMWQDLTEHLLAVLALLAGGVLAAPVAAWLVTRINPTALGGFVGTCLAVTHLPYLIGLIPALAPYSLPLTLATALTGLALSTRGVLRSRQLAPSRPTGYRETVSPSLHTLATSTTRTKD</sequence>
<feature type="transmembrane region" description="Helical" evidence="6">
    <location>
        <begin position="98"/>
        <end position="117"/>
    </location>
</feature>
<feature type="transmembrane region" description="Helical" evidence="6">
    <location>
        <begin position="205"/>
        <end position="227"/>
    </location>
</feature>
<evidence type="ECO:0000256" key="5">
    <source>
        <dbReference type="ARBA" id="ARBA00023136"/>
    </source>
</evidence>
<dbReference type="RefSeq" id="WP_083091188.1">
    <property type="nucleotide sequence ID" value="NZ_LXWF01000011.1"/>
</dbReference>
<feature type="transmembrane region" description="Helical" evidence="6">
    <location>
        <begin position="175"/>
        <end position="199"/>
    </location>
</feature>
<keyword evidence="4 6" id="KW-1133">Transmembrane helix</keyword>
<proteinExistence type="inferred from homology"/>
<gene>
    <name evidence="8" type="ORF">A7979_01095</name>
</gene>
<evidence type="ECO:0000313" key="9">
    <source>
        <dbReference type="Proteomes" id="UP000192359"/>
    </source>
</evidence>
<comment type="caution">
    <text evidence="8">The sequence shown here is derived from an EMBL/GenBank/DDBJ whole genome shotgun (WGS) entry which is preliminary data.</text>
</comment>
<protein>
    <recommendedName>
        <fullName evidence="6">Probable membrane transporter protein</fullName>
    </recommendedName>
</protein>
<feature type="transmembrane region" description="Helical" evidence="6">
    <location>
        <begin position="234"/>
        <end position="255"/>
    </location>
</feature>
<keyword evidence="9" id="KW-1185">Reference proteome</keyword>
<dbReference type="PANTHER" id="PTHR43701:SF12">
    <property type="entry name" value="MEMBRANE TRANSPORTER PROTEIN YTNM-RELATED"/>
    <property type="match status" value="1"/>
</dbReference>
<dbReference type="OrthoDB" id="45564at2"/>
<keyword evidence="3 6" id="KW-0812">Transmembrane</keyword>
<dbReference type="PANTHER" id="PTHR43701">
    <property type="entry name" value="MEMBRANE TRANSPORTER PROTEIN MJ0441-RELATED"/>
    <property type="match status" value="1"/>
</dbReference>
<keyword evidence="5 6" id="KW-0472">Membrane</keyword>
<feature type="transmembrane region" description="Helical" evidence="6">
    <location>
        <begin position="73"/>
        <end position="92"/>
    </location>
</feature>
<name>A0A1Y1RRW8_9MICC</name>
<evidence type="ECO:0000313" key="8">
    <source>
        <dbReference type="EMBL" id="ORC22130.1"/>
    </source>
</evidence>
<dbReference type="AlphaFoldDB" id="A0A1Y1RRW8"/>
<keyword evidence="6" id="KW-1003">Cell membrane</keyword>
<evidence type="ECO:0000256" key="4">
    <source>
        <dbReference type="ARBA" id="ARBA00022989"/>
    </source>
</evidence>
<evidence type="ECO:0000256" key="7">
    <source>
        <dbReference type="SAM" id="MobiDB-lite"/>
    </source>
</evidence>